<dbReference type="HAMAP" id="MF_00181">
    <property type="entry name" value="Cytosol_peptidase_M17"/>
    <property type="match status" value="1"/>
</dbReference>
<accession>A0ABW4JSS8</accession>
<evidence type="ECO:0000313" key="10">
    <source>
        <dbReference type="EMBL" id="MFD1694498.1"/>
    </source>
</evidence>
<dbReference type="PANTHER" id="PTHR11963">
    <property type="entry name" value="LEUCINE AMINOPEPTIDASE-RELATED"/>
    <property type="match status" value="1"/>
</dbReference>
<evidence type="ECO:0000256" key="1">
    <source>
        <dbReference type="ARBA" id="ARBA00000135"/>
    </source>
</evidence>
<keyword evidence="4 8" id="KW-0031">Aminopeptidase</keyword>
<dbReference type="Gene3D" id="3.40.220.10">
    <property type="entry name" value="Leucine Aminopeptidase, subunit E, domain 1"/>
    <property type="match status" value="1"/>
</dbReference>
<evidence type="ECO:0000256" key="8">
    <source>
        <dbReference type="HAMAP-Rule" id="MF_00181"/>
    </source>
</evidence>
<feature type="active site" evidence="8">
    <location>
        <position position="278"/>
    </location>
</feature>
<dbReference type="InterPro" id="IPR011356">
    <property type="entry name" value="Leucine_aapep/pepB"/>
</dbReference>
<keyword evidence="11" id="KW-1185">Reference proteome</keyword>
<comment type="subcellular location">
    <subcellularLocation>
        <location evidence="8">Cytoplasm</location>
    </subcellularLocation>
</comment>
<keyword evidence="8" id="KW-0963">Cytoplasm</keyword>
<comment type="similarity">
    <text evidence="3 8">Belongs to the peptidase M17 family.</text>
</comment>
<dbReference type="PRINTS" id="PR00481">
    <property type="entry name" value="LAMNOPPTDASE"/>
</dbReference>
<evidence type="ECO:0000259" key="9">
    <source>
        <dbReference type="PROSITE" id="PS00631"/>
    </source>
</evidence>
<dbReference type="EC" id="3.4.11.10" evidence="8"/>
<comment type="cofactor">
    <cofactor evidence="8">
        <name>Mn(2+)</name>
        <dbReference type="ChEBI" id="CHEBI:29035"/>
    </cofactor>
    <text evidence="8">Binds 2 manganese ions per subunit.</text>
</comment>
<dbReference type="EC" id="3.4.11.1" evidence="8"/>
<proteinExistence type="inferred from homology"/>
<comment type="catalytic activity">
    <reaction evidence="2 8">
        <text>Release of an N-terminal amino acid, preferentially leucine, but not glutamic or aspartic acids.</text>
        <dbReference type="EC" id="3.4.11.10"/>
    </reaction>
</comment>
<gene>
    <name evidence="8" type="primary">pepA</name>
    <name evidence="10" type="ORF">ACFSC7_03150</name>
</gene>
<dbReference type="InterPro" id="IPR043472">
    <property type="entry name" value="Macro_dom-like"/>
</dbReference>
<feature type="binding site" evidence="8">
    <location>
        <position position="348"/>
    </location>
    <ligand>
        <name>Mn(2+)</name>
        <dbReference type="ChEBI" id="CHEBI:29035"/>
        <label>1</label>
    </ligand>
</feature>
<keyword evidence="5 8" id="KW-0645">Protease</keyword>
<dbReference type="RefSeq" id="WP_149891656.1">
    <property type="nucleotide sequence ID" value="NZ_JBHUFA010000001.1"/>
</dbReference>
<organism evidence="10 11">
    <name type="scientific">Roseibium aestuarii</name>
    <dbReference type="NCBI Taxonomy" id="2600299"/>
    <lineage>
        <taxon>Bacteria</taxon>
        <taxon>Pseudomonadati</taxon>
        <taxon>Pseudomonadota</taxon>
        <taxon>Alphaproteobacteria</taxon>
        <taxon>Hyphomicrobiales</taxon>
        <taxon>Stappiaceae</taxon>
        <taxon>Roseibium</taxon>
    </lineage>
</organism>
<dbReference type="NCBIfam" id="NF002077">
    <property type="entry name" value="PRK00913.2-4"/>
    <property type="match status" value="1"/>
</dbReference>
<feature type="active site" evidence="8">
    <location>
        <position position="352"/>
    </location>
</feature>
<dbReference type="SUPFAM" id="SSF52949">
    <property type="entry name" value="Macro domain-like"/>
    <property type="match status" value="1"/>
</dbReference>
<feature type="binding site" evidence="8">
    <location>
        <position position="350"/>
    </location>
    <ligand>
        <name>Mn(2+)</name>
        <dbReference type="ChEBI" id="CHEBI:29035"/>
        <label>2</label>
    </ligand>
</feature>
<feature type="binding site" evidence="8">
    <location>
        <position position="266"/>
    </location>
    <ligand>
        <name>Mn(2+)</name>
        <dbReference type="ChEBI" id="CHEBI:29035"/>
        <label>2</label>
    </ligand>
</feature>
<dbReference type="Pfam" id="PF02789">
    <property type="entry name" value="Peptidase_M17_N"/>
    <property type="match status" value="1"/>
</dbReference>
<dbReference type="SUPFAM" id="SSF53187">
    <property type="entry name" value="Zn-dependent exopeptidases"/>
    <property type="match status" value="1"/>
</dbReference>
<feature type="binding site" evidence="8">
    <location>
        <position position="289"/>
    </location>
    <ligand>
        <name>Mn(2+)</name>
        <dbReference type="ChEBI" id="CHEBI:29035"/>
        <label>2</label>
    </ligand>
</feature>
<evidence type="ECO:0000256" key="7">
    <source>
        <dbReference type="ARBA" id="ARBA00023211"/>
    </source>
</evidence>
<evidence type="ECO:0000256" key="2">
    <source>
        <dbReference type="ARBA" id="ARBA00000967"/>
    </source>
</evidence>
<dbReference type="NCBIfam" id="NF002075">
    <property type="entry name" value="PRK00913.2-2"/>
    <property type="match status" value="1"/>
</dbReference>
<dbReference type="Proteomes" id="UP001597327">
    <property type="component" value="Unassembled WGS sequence"/>
</dbReference>
<dbReference type="EMBL" id="JBHUFA010000001">
    <property type="protein sequence ID" value="MFD1694498.1"/>
    <property type="molecule type" value="Genomic_DNA"/>
</dbReference>
<evidence type="ECO:0000256" key="4">
    <source>
        <dbReference type="ARBA" id="ARBA00022438"/>
    </source>
</evidence>
<feature type="binding site" evidence="8">
    <location>
        <position position="271"/>
    </location>
    <ligand>
        <name>Mn(2+)</name>
        <dbReference type="ChEBI" id="CHEBI:29035"/>
        <label>1</label>
    </ligand>
</feature>
<dbReference type="InterPro" id="IPR008283">
    <property type="entry name" value="Peptidase_M17_N"/>
</dbReference>
<evidence type="ECO:0000256" key="3">
    <source>
        <dbReference type="ARBA" id="ARBA00009528"/>
    </source>
</evidence>
<keyword evidence="7 8" id="KW-0464">Manganese</keyword>
<protein>
    <recommendedName>
        <fullName evidence="8">Probable cytosol aminopeptidase</fullName>
        <ecNumber evidence="8">3.4.11.1</ecNumber>
    </recommendedName>
    <alternativeName>
        <fullName evidence="8">Leucine aminopeptidase</fullName>
        <shortName evidence="8">LAP</shortName>
        <ecNumber evidence="8">3.4.11.10</ecNumber>
    </alternativeName>
    <alternativeName>
        <fullName evidence="8">Leucyl aminopeptidase</fullName>
    </alternativeName>
</protein>
<comment type="caution">
    <text evidence="10">The sequence shown here is derived from an EMBL/GenBank/DDBJ whole genome shotgun (WGS) entry which is preliminary data.</text>
</comment>
<evidence type="ECO:0000256" key="5">
    <source>
        <dbReference type="ARBA" id="ARBA00022670"/>
    </source>
</evidence>
<evidence type="ECO:0000256" key="6">
    <source>
        <dbReference type="ARBA" id="ARBA00022801"/>
    </source>
</evidence>
<reference evidence="11" key="1">
    <citation type="journal article" date="2019" name="Int. J. Syst. Evol. Microbiol.">
        <title>The Global Catalogue of Microorganisms (GCM) 10K type strain sequencing project: providing services to taxonomists for standard genome sequencing and annotation.</title>
        <authorList>
            <consortium name="The Broad Institute Genomics Platform"/>
            <consortium name="The Broad Institute Genome Sequencing Center for Infectious Disease"/>
            <person name="Wu L."/>
            <person name="Ma J."/>
        </authorList>
    </citation>
    <scope>NUCLEOTIDE SEQUENCE [LARGE SCALE GENOMIC DNA]</scope>
    <source>
        <strain evidence="11">JCM 3369</strain>
    </source>
</reference>
<comment type="function">
    <text evidence="8">Presumably involved in the processing and regular turnover of intracellular proteins. Catalyzes the removal of unsubstituted N-terminal amino acids from various peptides.</text>
</comment>
<dbReference type="PROSITE" id="PS00631">
    <property type="entry name" value="CYTOSOL_AP"/>
    <property type="match status" value="1"/>
</dbReference>
<dbReference type="GO" id="GO:0004177">
    <property type="term" value="F:aminopeptidase activity"/>
    <property type="evidence" value="ECO:0007669"/>
    <property type="project" value="UniProtKB-KW"/>
</dbReference>
<dbReference type="CDD" id="cd00433">
    <property type="entry name" value="Peptidase_M17"/>
    <property type="match status" value="1"/>
</dbReference>
<dbReference type="Pfam" id="PF00883">
    <property type="entry name" value="Peptidase_M17"/>
    <property type="match status" value="1"/>
</dbReference>
<dbReference type="InterPro" id="IPR000819">
    <property type="entry name" value="Peptidase_M17_C"/>
</dbReference>
<feature type="binding site" evidence="8">
    <location>
        <position position="350"/>
    </location>
    <ligand>
        <name>Mn(2+)</name>
        <dbReference type="ChEBI" id="CHEBI:29035"/>
        <label>1</label>
    </ligand>
</feature>
<sequence length="500" mass="51793">MAQLTKVSFVKMSKPSEGTVVLLAGEGLTLGAAAGELVADLSGGLERAATVGGFTGKKGTSLDLIAPAGLTADRLVVFGLGKAAELGEEDWIGLGGKLQALLARCKVEAATVVTDMADLDEAAASVAAARMAMGARLASYVFDSYKTPKAEDDAPKALKIAFACAESKAAKKAWADLEAVSDGVLLARELVNLPPNALGPVEFADRVREMEKLGVEVEILTEKEMGKLKMGALLAVAQGSVRPPRLAVMKWNGGKKGEAPLAFVGKGVVFDTGGISIKPGAGMEDMKGDMGGAAAVTGLMHALAARKARVNAIGVIGVVENMPDGNAYRPGDILTAMSGTTIEVLNTDAEGRLVLADALWYTQDRFKPAFMIDLATLTGAVLIALGHLNAGMFTEDDALAEKLTAAGKASGEPVWRLPVSKDYDKLIDTPNADVKNTGGRTAGSITAAQFLLRFSNGVPHVHLDIAGTAFGGAKTDINPGWASGYGVRLLDRLVADNYEG</sequence>
<evidence type="ECO:0000313" key="11">
    <source>
        <dbReference type="Proteomes" id="UP001597327"/>
    </source>
</evidence>
<feature type="binding site" evidence="8">
    <location>
        <position position="271"/>
    </location>
    <ligand>
        <name>Mn(2+)</name>
        <dbReference type="ChEBI" id="CHEBI:29035"/>
        <label>2</label>
    </ligand>
</feature>
<keyword evidence="8" id="KW-0479">Metal-binding</keyword>
<comment type="catalytic activity">
    <reaction evidence="1 8">
        <text>Release of an N-terminal amino acid, Xaa-|-Yaa-, in which Xaa is preferably Leu, but may be other amino acids including Pro although not Arg or Lys, and Yaa may be Pro. Amino acid amides and methyl esters are also readily hydrolyzed, but rates on arylamides are exceedingly low.</text>
        <dbReference type="EC" id="3.4.11.1"/>
    </reaction>
</comment>
<name>A0ABW4JSS8_9HYPH</name>
<dbReference type="InterPro" id="IPR023042">
    <property type="entry name" value="Peptidase_M17_leu_NH2_pept"/>
</dbReference>
<dbReference type="PANTHER" id="PTHR11963:SF23">
    <property type="entry name" value="CYTOSOL AMINOPEPTIDASE"/>
    <property type="match status" value="1"/>
</dbReference>
<dbReference type="Gene3D" id="3.40.630.10">
    <property type="entry name" value="Zn peptidases"/>
    <property type="match status" value="1"/>
</dbReference>
<feature type="domain" description="Cytosol aminopeptidase" evidence="9">
    <location>
        <begin position="346"/>
        <end position="353"/>
    </location>
</feature>
<dbReference type="NCBIfam" id="NF002074">
    <property type="entry name" value="PRK00913.1-4"/>
    <property type="match status" value="1"/>
</dbReference>
<keyword evidence="6 8" id="KW-0378">Hydrolase</keyword>